<dbReference type="InterPro" id="IPR058913">
    <property type="entry name" value="Integrase_dom_put"/>
</dbReference>
<feature type="chain" id="PRO_5013392684" description="Integrase core domain-containing protein" evidence="1">
    <location>
        <begin position="25"/>
        <end position="419"/>
    </location>
</feature>
<evidence type="ECO:0000313" key="3">
    <source>
        <dbReference type="EMBL" id="OWF45037.1"/>
    </source>
</evidence>
<accession>A0A210Q8G9</accession>
<evidence type="ECO:0000256" key="1">
    <source>
        <dbReference type="SAM" id="SignalP"/>
    </source>
</evidence>
<name>A0A210Q8G9_MIZYE</name>
<dbReference type="Pfam" id="PF24764">
    <property type="entry name" value="rva_4"/>
    <property type="match status" value="1"/>
</dbReference>
<evidence type="ECO:0000313" key="4">
    <source>
        <dbReference type="Proteomes" id="UP000242188"/>
    </source>
</evidence>
<dbReference type="AlphaFoldDB" id="A0A210Q8G9"/>
<protein>
    <recommendedName>
        <fullName evidence="2">Integrase core domain-containing protein</fullName>
    </recommendedName>
</protein>
<comment type="caution">
    <text evidence="3">The sequence shown here is derived from an EMBL/GenBank/DDBJ whole genome shotgun (WGS) entry which is preliminary data.</text>
</comment>
<evidence type="ECO:0000259" key="2">
    <source>
        <dbReference type="Pfam" id="PF24764"/>
    </source>
</evidence>
<gene>
    <name evidence="3" type="ORF">KP79_PYT01623</name>
</gene>
<dbReference type="Proteomes" id="UP000242188">
    <property type="component" value="Unassembled WGS sequence"/>
</dbReference>
<dbReference type="PANTHER" id="PTHR46791:SF13">
    <property type="entry name" value="CLR5 DOMAIN-CONTAINING PROTEIN"/>
    <property type="match status" value="1"/>
</dbReference>
<feature type="domain" description="Integrase core" evidence="2">
    <location>
        <begin position="158"/>
        <end position="334"/>
    </location>
</feature>
<sequence>MISWPVYCQYVVLALCIQICLTEAVVPNYFPSSKALSRLEIIKHYFKQGFMYQDIVCLLLIRHGFVISLRQLKRILKRNNLCRRHETWTPIEEVTQVIRGELGNSGGCIGYRSMWRRLILDHGVRVKRDTVLRIMKQIDPEGVALRKAKRLRRRKYYALGPNYVWHVDGYDKLKPFGFCIHAAIDGYSRRVLWLEVSSSNNNSNLIATYYLETLNQIGCAPRLLRSDLGTENAMLSLLQPYFRYSARDSMAGMKSFMYGKSTSNQRIEAFWGLLRRQGFDWWINLFKDLRDMNAFDDCDPLHVECLKFCFMNVIQAELDRIAFHWNLHDVRSQKFAEAPHGKPDVLFFIPETLGAHDYGTKVNKDDVKLCMELYGTARIVCCQEFKELIRLLKPDVQIPVDANSALKLYFELTQILSQH</sequence>
<dbReference type="InterPro" id="IPR012337">
    <property type="entry name" value="RNaseH-like_sf"/>
</dbReference>
<feature type="signal peptide" evidence="1">
    <location>
        <begin position="1"/>
        <end position="24"/>
    </location>
</feature>
<dbReference type="PANTHER" id="PTHR46791">
    <property type="entry name" value="EXPRESSED PROTEIN"/>
    <property type="match status" value="1"/>
</dbReference>
<keyword evidence="1" id="KW-0732">Signal</keyword>
<dbReference type="EMBL" id="NEDP02004610">
    <property type="protein sequence ID" value="OWF45037.1"/>
    <property type="molecule type" value="Genomic_DNA"/>
</dbReference>
<dbReference type="SUPFAM" id="SSF53098">
    <property type="entry name" value="Ribonuclease H-like"/>
    <property type="match status" value="1"/>
</dbReference>
<keyword evidence="4" id="KW-1185">Reference proteome</keyword>
<proteinExistence type="predicted"/>
<organism evidence="3 4">
    <name type="scientific">Mizuhopecten yessoensis</name>
    <name type="common">Japanese scallop</name>
    <name type="synonym">Patinopecten yessoensis</name>
    <dbReference type="NCBI Taxonomy" id="6573"/>
    <lineage>
        <taxon>Eukaryota</taxon>
        <taxon>Metazoa</taxon>
        <taxon>Spiralia</taxon>
        <taxon>Lophotrochozoa</taxon>
        <taxon>Mollusca</taxon>
        <taxon>Bivalvia</taxon>
        <taxon>Autobranchia</taxon>
        <taxon>Pteriomorphia</taxon>
        <taxon>Pectinida</taxon>
        <taxon>Pectinoidea</taxon>
        <taxon>Pectinidae</taxon>
        <taxon>Mizuhopecten</taxon>
    </lineage>
</organism>
<dbReference type="OrthoDB" id="8866860at2759"/>
<reference evidence="3 4" key="1">
    <citation type="journal article" date="2017" name="Nat. Ecol. Evol.">
        <title>Scallop genome provides insights into evolution of bilaterian karyotype and development.</title>
        <authorList>
            <person name="Wang S."/>
            <person name="Zhang J."/>
            <person name="Jiao W."/>
            <person name="Li J."/>
            <person name="Xun X."/>
            <person name="Sun Y."/>
            <person name="Guo X."/>
            <person name="Huan P."/>
            <person name="Dong B."/>
            <person name="Zhang L."/>
            <person name="Hu X."/>
            <person name="Sun X."/>
            <person name="Wang J."/>
            <person name="Zhao C."/>
            <person name="Wang Y."/>
            <person name="Wang D."/>
            <person name="Huang X."/>
            <person name="Wang R."/>
            <person name="Lv J."/>
            <person name="Li Y."/>
            <person name="Zhang Z."/>
            <person name="Liu B."/>
            <person name="Lu W."/>
            <person name="Hui Y."/>
            <person name="Liang J."/>
            <person name="Zhou Z."/>
            <person name="Hou R."/>
            <person name="Li X."/>
            <person name="Liu Y."/>
            <person name="Li H."/>
            <person name="Ning X."/>
            <person name="Lin Y."/>
            <person name="Zhao L."/>
            <person name="Xing Q."/>
            <person name="Dou J."/>
            <person name="Li Y."/>
            <person name="Mao J."/>
            <person name="Guo H."/>
            <person name="Dou H."/>
            <person name="Li T."/>
            <person name="Mu C."/>
            <person name="Jiang W."/>
            <person name="Fu Q."/>
            <person name="Fu X."/>
            <person name="Miao Y."/>
            <person name="Liu J."/>
            <person name="Yu Q."/>
            <person name="Li R."/>
            <person name="Liao H."/>
            <person name="Li X."/>
            <person name="Kong Y."/>
            <person name="Jiang Z."/>
            <person name="Chourrout D."/>
            <person name="Li R."/>
            <person name="Bao Z."/>
        </authorList>
    </citation>
    <scope>NUCLEOTIDE SEQUENCE [LARGE SCALE GENOMIC DNA]</scope>
    <source>
        <strain evidence="3 4">PY_sf001</strain>
    </source>
</reference>